<gene>
    <name evidence="4" type="ORF">A3H61_04085</name>
</gene>
<dbReference type="GO" id="GO:0016779">
    <property type="term" value="F:nucleotidyltransferase activity"/>
    <property type="evidence" value="ECO:0007669"/>
    <property type="project" value="UniProtKB-KW"/>
</dbReference>
<dbReference type="CDD" id="cd02523">
    <property type="entry name" value="PC_cytidylyltransferase"/>
    <property type="match status" value="1"/>
</dbReference>
<comment type="caution">
    <text evidence="4">The sequence shown here is derived from an EMBL/GenBank/DDBJ whole genome shotgun (WGS) entry which is preliminary data.</text>
</comment>
<keyword evidence="2" id="KW-0548">Nucleotidyltransferase</keyword>
<evidence type="ECO:0000259" key="3">
    <source>
        <dbReference type="Pfam" id="PF12804"/>
    </source>
</evidence>
<dbReference type="Gene3D" id="3.90.550.10">
    <property type="entry name" value="Spore Coat Polysaccharide Biosynthesis Protein SpsA, Chain A"/>
    <property type="match status" value="1"/>
</dbReference>
<protein>
    <recommendedName>
        <fullName evidence="3">MobA-like NTP transferase domain-containing protein</fullName>
    </recommendedName>
</protein>
<dbReference type="Pfam" id="PF12804">
    <property type="entry name" value="NTP_transf_3"/>
    <property type="match status" value="1"/>
</dbReference>
<evidence type="ECO:0000313" key="5">
    <source>
        <dbReference type="Proteomes" id="UP000178315"/>
    </source>
</evidence>
<dbReference type="SUPFAM" id="SSF53448">
    <property type="entry name" value="Nucleotide-diphospho-sugar transferases"/>
    <property type="match status" value="1"/>
</dbReference>
<evidence type="ECO:0000313" key="4">
    <source>
        <dbReference type="EMBL" id="OGY72982.1"/>
    </source>
</evidence>
<dbReference type="PANTHER" id="PTHR43584:SF8">
    <property type="entry name" value="N-ACETYLMURAMATE ALPHA-1-PHOSPHATE URIDYLYLTRANSFERASE"/>
    <property type="match status" value="1"/>
</dbReference>
<feature type="domain" description="MobA-like NTP transferase" evidence="3">
    <location>
        <begin position="3"/>
        <end position="115"/>
    </location>
</feature>
<dbReference type="EMBL" id="MHJU01000019">
    <property type="protein sequence ID" value="OGY72982.1"/>
    <property type="molecule type" value="Genomic_DNA"/>
</dbReference>
<dbReference type="InterPro" id="IPR029044">
    <property type="entry name" value="Nucleotide-diphossugar_trans"/>
</dbReference>
<dbReference type="InterPro" id="IPR025877">
    <property type="entry name" value="MobA-like_NTP_Trfase"/>
</dbReference>
<evidence type="ECO:0000256" key="2">
    <source>
        <dbReference type="ARBA" id="ARBA00022695"/>
    </source>
</evidence>
<dbReference type="InterPro" id="IPR050065">
    <property type="entry name" value="GlmU-like"/>
</dbReference>
<dbReference type="PANTHER" id="PTHR43584">
    <property type="entry name" value="NUCLEOTIDYL TRANSFERASE"/>
    <property type="match status" value="1"/>
</dbReference>
<evidence type="ECO:0000256" key="1">
    <source>
        <dbReference type="ARBA" id="ARBA00022679"/>
    </source>
</evidence>
<dbReference type="Proteomes" id="UP000178315">
    <property type="component" value="Unassembled WGS sequence"/>
</dbReference>
<keyword evidence="1" id="KW-0808">Transferase</keyword>
<proteinExistence type="predicted"/>
<reference evidence="4 5" key="1">
    <citation type="journal article" date="2016" name="Nat. Commun.">
        <title>Thousands of microbial genomes shed light on interconnected biogeochemical processes in an aquifer system.</title>
        <authorList>
            <person name="Anantharaman K."/>
            <person name="Brown C.T."/>
            <person name="Hug L.A."/>
            <person name="Sharon I."/>
            <person name="Castelle C.J."/>
            <person name="Probst A.J."/>
            <person name="Thomas B.C."/>
            <person name="Singh A."/>
            <person name="Wilkins M.J."/>
            <person name="Karaoz U."/>
            <person name="Brodie E.L."/>
            <person name="Williams K.H."/>
            <person name="Hubbard S.S."/>
            <person name="Banfield J.F."/>
        </authorList>
    </citation>
    <scope>NUCLEOTIDE SEQUENCE [LARGE SCALE GENOMIC DNA]</scope>
</reference>
<organism evidence="4 5">
    <name type="scientific">Candidatus Jacksonbacteria bacterium RIFCSPLOWO2_02_FULL_44_20</name>
    <dbReference type="NCBI Taxonomy" id="1798460"/>
    <lineage>
        <taxon>Bacteria</taxon>
        <taxon>Candidatus Jacksoniibacteriota</taxon>
    </lineage>
</organism>
<dbReference type="AlphaFoldDB" id="A0A1G2A825"/>
<name>A0A1G2A825_9BACT</name>
<accession>A0A1G2A825</accession>
<sequence length="250" mass="28636">MKAIIIGAGRGRRLEHLTENEPKCFTQICGRSILDWILNAFSENGMRDIVFVGGYLIDIVKRRYKNLRFRHNTEWANNNILQSLFYAEGDMDGGFISSYADILYTPKLVRKLQDSNNDITIAIDTAWEIRYKHRSLHPPSDAEKVIVTGDQVLSVTREITPSEAHGEFIGLARFSTRGANLLKRYYARAMNDEGAFSAPLRKAYLIHLLDYMIQDGVPVHCVTTDGEYIEVDTLEDYQYANIHWRTVVNV</sequence>